<dbReference type="InterPro" id="IPR012661">
    <property type="entry name" value="CHP02448"/>
</dbReference>
<sequence>MRPSLLWGSLALLSLSTPSWADDTLRQILSSGATTASTYSTFKDHKLLVAAQEDAGAFVASNGDIRGVHLQAAIEQWRAAHPQQQASDEQLAQALLVAEPGDLPR</sequence>
<comment type="caution">
    <text evidence="2">The sequence shown here is derived from an EMBL/GenBank/DDBJ whole genome shotgun (WGS) entry which is preliminary data.</text>
</comment>
<dbReference type="NCBIfam" id="TIGR02448">
    <property type="entry name" value="conserverd hypothetical protein"/>
    <property type="match status" value="1"/>
</dbReference>
<dbReference type="Pfam" id="PF09498">
    <property type="entry name" value="DUF2388"/>
    <property type="match status" value="1"/>
</dbReference>
<organism evidence="2 3">
    <name type="scientific">Aquipseudomonas ullengensis</name>
    <dbReference type="NCBI Taxonomy" id="2759166"/>
    <lineage>
        <taxon>Bacteria</taxon>
        <taxon>Pseudomonadati</taxon>
        <taxon>Pseudomonadota</taxon>
        <taxon>Gammaproteobacteria</taxon>
        <taxon>Pseudomonadales</taxon>
        <taxon>Pseudomonadaceae</taxon>
        <taxon>Aquipseudomonas</taxon>
    </lineage>
</organism>
<name>A0A7W4LIX5_9GAMM</name>
<evidence type="ECO:0000256" key="1">
    <source>
        <dbReference type="SAM" id="SignalP"/>
    </source>
</evidence>
<dbReference type="EMBL" id="JACJUD010000001">
    <property type="protein sequence ID" value="MBB2493971.1"/>
    <property type="molecule type" value="Genomic_DNA"/>
</dbReference>
<evidence type="ECO:0000313" key="3">
    <source>
        <dbReference type="Proteomes" id="UP000542720"/>
    </source>
</evidence>
<feature type="chain" id="PRO_5031440800" evidence="1">
    <location>
        <begin position="22"/>
        <end position="105"/>
    </location>
</feature>
<dbReference type="Proteomes" id="UP000542720">
    <property type="component" value="Unassembled WGS sequence"/>
</dbReference>
<protein>
    <submittedName>
        <fullName evidence="2">DUF2388 domain-containing protein</fullName>
    </submittedName>
</protein>
<dbReference type="RefSeq" id="WP_183087530.1">
    <property type="nucleotide sequence ID" value="NZ_JACJUD010000001.1"/>
</dbReference>
<dbReference type="AlphaFoldDB" id="A0A7W4LIX5"/>
<keyword evidence="3" id="KW-1185">Reference proteome</keyword>
<feature type="signal peptide" evidence="1">
    <location>
        <begin position="1"/>
        <end position="21"/>
    </location>
</feature>
<reference evidence="2 3" key="1">
    <citation type="submission" date="2020-08" db="EMBL/GenBank/DDBJ databases">
        <authorList>
            <person name="Kim C.M."/>
        </authorList>
    </citation>
    <scope>NUCLEOTIDE SEQUENCE [LARGE SCALE GENOMIC DNA]</scope>
    <source>
        <strain evidence="2 3">UL070</strain>
    </source>
</reference>
<proteinExistence type="predicted"/>
<evidence type="ECO:0000313" key="2">
    <source>
        <dbReference type="EMBL" id="MBB2493971.1"/>
    </source>
</evidence>
<gene>
    <name evidence="2" type="ORF">H3H51_03000</name>
</gene>
<keyword evidence="1" id="KW-0732">Signal</keyword>
<accession>A0A7W4LIX5</accession>